<dbReference type="OrthoDB" id="10261046at2759"/>
<dbReference type="InterPro" id="IPR011012">
    <property type="entry name" value="Longin-like_dom_sf"/>
</dbReference>
<proteinExistence type="inferred from homology"/>
<dbReference type="InterPro" id="IPR022775">
    <property type="entry name" value="AP_mu_sigma_su"/>
</dbReference>
<evidence type="ECO:0000256" key="4">
    <source>
        <dbReference type="ARBA" id="ARBA00022927"/>
    </source>
</evidence>
<dbReference type="PANTHER" id="PTHR11753">
    <property type="entry name" value="ADAPTOR COMPLEXES SMALL SUBUNIT FAMILY"/>
    <property type="match status" value="1"/>
</dbReference>
<evidence type="ECO:0000256" key="5">
    <source>
        <dbReference type="ARBA" id="ARBA00023136"/>
    </source>
</evidence>
<dbReference type="OMA" id="YILCYNI"/>
<evidence type="ECO:0000259" key="7">
    <source>
        <dbReference type="Pfam" id="PF01217"/>
    </source>
</evidence>
<comment type="similarity">
    <text evidence="2">Belongs to the adaptor complexes small subunit family.</text>
</comment>
<reference evidence="8 9" key="1">
    <citation type="submission" date="2016-10" db="EMBL/GenBank/DDBJ databases">
        <title>Genome sequence of the basidiomycete white-rot fungus Trametes pubescens.</title>
        <authorList>
            <person name="Makela M.R."/>
            <person name="Granchi Z."/>
            <person name="Peng M."/>
            <person name="De Vries R.P."/>
            <person name="Grigoriev I."/>
            <person name="Riley R."/>
            <person name="Hilden K."/>
        </authorList>
    </citation>
    <scope>NUCLEOTIDE SEQUENCE [LARGE SCALE GENOMIC DNA]</scope>
    <source>
        <strain evidence="8 9">FBCC735</strain>
    </source>
</reference>
<evidence type="ECO:0000313" key="8">
    <source>
        <dbReference type="EMBL" id="OJT04778.1"/>
    </source>
</evidence>
<comment type="caution">
    <text evidence="8">The sequence shown here is derived from an EMBL/GenBank/DDBJ whole genome shotgun (WGS) entry which is preliminary data.</text>
</comment>
<gene>
    <name evidence="8" type="ORF">TRAPUB_4572</name>
</gene>
<evidence type="ECO:0000256" key="6">
    <source>
        <dbReference type="SAM" id="MobiDB-lite"/>
    </source>
</evidence>
<dbReference type="Pfam" id="PF01217">
    <property type="entry name" value="Clat_adaptor_s"/>
    <property type="match status" value="1"/>
</dbReference>
<keyword evidence="4" id="KW-0653">Protein transport</keyword>
<dbReference type="Proteomes" id="UP000184267">
    <property type="component" value="Unassembled WGS sequence"/>
</dbReference>
<evidence type="ECO:0000256" key="1">
    <source>
        <dbReference type="ARBA" id="ARBA00004308"/>
    </source>
</evidence>
<comment type="subcellular location">
    <subcellularLocation>
        <location evidence="1">Endomembrane system</location>
    </subcellularLocation>
</comment>
<feature type="region of interest" description="Disordered" evidence="6">
    <location>
        <begin position="154"/>
        <end position="182"/>
    </location>
</feature>
<dbReference type="STRING" id="154538.A0A1M2VAX8"/>
<sequence>MSLDVTHEVLCLLPDFHSLSAAIMVSKSFYDTFQSHPKSVVHAVAANVAGPALPYAARAAHYVHKCSWTDARSPADVPDEEYFRDSAWDLNRNMAASIEGYVQAVRTLENLYSQKHKDRTSSVSVLDDAESHRFARAMHRYILCYNIIFSGGFREDDDDDESDTSEDDDEDEDEDEEETEREQTLAGLCEFLKFMPSEELLELLDVCQFASETRMWQMNAWCHIGFAYGGVNALPIDVMVLARRLEQRSEIDRFEERLADQFDPMSYAAREILRARKIPEDRLFVISPRAILASVHGDEDTCSRCHAKEGLKLFGAPNMDMLAGNMTITERALILPGLLSRNADELRAFTQHMRDIQPTVTDGILVGQLMDLDLEGEDADDAHWSKDEWYCLACIGDLFRQRLMLWWREERRRFNTSGVPRLTKFYSPIEHSAQTLVERIYALVSSRQPGLCNFLDAPELEPFLTPKGGAPGEKLRVVYRSYATLHFVFVVDVAESELGILDLIQVFVESLDNAFENVCELDLVFHFDEAHHILSEIIQGGLVLETNVSEIDRAGKCSFPALLYYV</sequence>
<evidence type="ECO:0000313" key="9">
    <source>
        <dbReference type="Proteomes" id="UP000184267"/>
    </source>
</evidence>
<accession>A0A1M2VAX8</accession>
<feature type="domain" description="AP complex mu/sigma subunit" evidence="7">
    <location>
        <begin position="414"/>
        <end position="551"/>
    </location>
</feature>
<dbReference type="AlphaFoldDB" id="A0A1M2VAX8"/>
<keyword evidence="3" id="KW-0813">Transport</keyword>
<name>A0A1M2VAX8_TRAPU</name>
<feature type="compositionally biased region" description="Acidic residues" evidence="6">
    <location>
        <begin position="155"/>
        <end position="180"/>
    </location>
</feature>
<dbReference type="SUPFAM" id="SSF64356">
    <property type="entry name" value="SNARE-like"/>
    <property type="match status" value="1"/>
</dbReference>
<evidence type="ECO:0000256" key="2">
    <source>
        <dbReference type="ARBA" id="ARBA00006972"/>
    </source>
</evidence>
<protein>
    <submittedName>
        <fullName evidence="8">AP-3 complex subunit sigma</fullName>
    </submittedName>
</protein>
<dbReference type="Gene3D" id="3.30.450.60">
    <property type="match status" value="1"/>
</dbReference>
<keyword evidence="5" id="KW-0472">Membrane</keyword>
<dbReference type="EMBL" id="MNAD01001519">
    <property type="protein sequence ID" value="OJT04778.1"/>
    <property type="molecule type" value="Genomic_DNA"/>
</dbReference>
<evidence type="ECO:0000256" key="3">
    <source>
        <dbReference type="ARBA" id="ARBA00022448"/>
    </source>
</evidence>
<dbReference type="GO" id="GO:0015031">
    <property type="term" value="P:protein transport"/>
    <property type="evidence" value="ECO:0007669"/>
    <property type="project" value="UniProtKB-KW"/>
</dbReference>
<dbReference type="InterPro" id="IPR016635">
    <property type="entry name" value="AP_complex_ssu"/>
</dbReference>
<dbReference type="GO" id="GO:0012505">
    <property type="term" value="C:endomembrane system"/>
    <property type="evidence" value="ECO:0007669"/>
    <property type="project" value="UniProtKB-SubCell"/>
</dbReference>
<organism evidence="8 9">
    <name type="scientific">Trametes pubescens</name>
    <name type="common">White-rot fungus</name>
    <dbReference type="NCBI Taxonomy" id="154538"/>
    <lineage>
        <taxon>Eukaryota</taxon>
        <taxon>Fungi</taxon>
        <taxon>Dikarya</taxon>
        <taxon>Basidiomycota</taxon>
        <taxon>Agaricomycotina</taxon>
        <taxon>Agaricomycetes</taxon>
        <taxon>Polyporales</taxon>
        <taxon>Polyporaceae</taxon>
        <taxon>Trametes</taxon>
    </lineage>
</organism>
<keyword evidence="9" id="KW-1185">Reference proteome</keyword>